<keyword evidence="1" id="KW-0472">Membrane</keyword>
<reference evidence="2 3" key="1">
    <citation type="submission" date="2024-01" db="EMBL/GenBank/DDBJ databases">
        <title>Genome assemblies of Stephania.</title>
        <authorList>
            <person name="Yang L."/>
        </authorList>
    </citation>
    <scope>NUCLEOTIDE SEQUENCE [LARGE SCALE GENOMIC DNA]</scope>
    <source>
        <strain evidence="2">QJT</strain>
        <tissue evidence="2">Leaf</tissue>
    </source>
</reference>
<accession>A0AAP0JBS0</accession>
<evidence type="ECO:0000313" key="2">
    <source>
        <dbReference type="EMBL" id="KAK9130230.1"/>
    </source>
</evidence>
<sequence>MDYQIRNHNEPLTASTESSHPSLSILAILTESLQIPGKNTKSKLTITLLTLFPFCFLSLCADLSTTHLIICIVSQMESLQTTTNHSAPYNFNGIVGEILRQTCLLLGLEMALLFSFCLAALISISAAAQSNATNYNLQELGLRELVSRIGRASKGHLITWIYISFITVSLVGLILILVGVMTVTMPELEIVVPVVLGIVIVILGTLGYLYLAVIWVLSLVIAVVEEDFGSERTYVHVGSIGRAREANSIKRRLKSSALILGFSIVSVATALLLRCEVVMALSCMCLVKLFLCLGYVVFYYEYRLKYGDQIEEEERLLLGSYAPPSTSATIVTTTSEGTTSGAVNSALTITITSQGDGCDELP</sequence>
<dbReference type="PANTHER" id="PTHR33133:SF1">
    <property type="entry name" value="EXPRESSED PROTEIN-RELATED"/>
    <property type="match status" value="1"/>
</dbReference>
<evidence type="ECO:0008006" key="4">
    <source>
        <dbReference type="Google" id="ProtNLM"/>
    </source>
</evidence>
<organism evidence="2 3">
    <name type="scientific">Stephania japonica</name>
    <dbReference type="NCBI Taxonomy" id="461633"/>
    <lineage>
        <taxon>Eukaryota</taxon>
        <taxon>Viridiplantae</taxon>
        <taxon>Streptophyta</taxon>
        <taxon>Embryophyta</taxon>
        <taxon>Tracheophyta</taxon>
        <taxon>Spermatophyta</taxon>
        <taxon>Magnoliopsida</taxon>
        <taxon>Ranunculales</taxon>
        <taxon>Menispermaceae</taxon>
        <taxon>Menispermoideae</taxon>
        <taxon>Cissampelideae</taxon>
        <taxon>Stephania</taxon>
    </lineage>
</organism>
<feature type="transmembrane region" description="Helical" evidence="1">
    <location>
        <begin position="190"/>
        <end position="223"/>
    </location>
</feature>
<keyword evidence="3" id="KW-1185">Reference proteome</keyword>
<evidence type="ECO:0000313" key="3">
    <source>
        <dbReference type="Proteomes" id="UP001417504"/>
    </source>
</evidence>
<feature type="transmembrane region" description="Helical" evidence="1">
    <location>
        <begin position="257"/>
        <end position="273"/>
    </location>
</feature>
<feature type="transmembrane region" description="Helical" evidence="1">
    <location>
        <begin position="110"/>
        <end position="128"/>
    </location>
</feature>
<dbReference type="AlphaFoldDB" id="A0AAP0JBS0"/>
<feature type="transmembrane region" description="Helical" evidence="1">
    <location>
        <begin position="279"/>
        <end position="300"/>
    </location>
</feature>
<dbReference type="Proteomes" id="UP001417504">
    <property type="component" value="Unassembled WGS sequence"/>
</dbReference>
<feature type="transmembrane region" description="Helical" evidence="1">
    <location>
        <begin position="48"/>
        <end position="70"/>
    </location>
</feature>
<comment type="caution">
    <text evidence="2">The sequence shown here is derived from an EMBL/GenBank/DDBJ whole genome shotgun (WGS) entry which is preliminary data.</text>
</comment>
<protein>
    <recommendedName>
        <fullName evidence="4">Transmembrane protein</fullName>
    </recommendedName>
</protein>
<proteinExistence type="predicted"/>
<feature type="transmembrane region" description="Helical" evidence="1">
    <location>
        <begin position="157"/>
        <end position="178"/>
    </location>
</feature>
<dbReference type="EMBL" id="JBBNAE010000004">
    <property type="protein sequence ID" value="KAK9130230.1"/>
    <property type="molecule type" value="Genomic_DNA"/>
</dbReference>
<name>A0AAP0JBS0_9MAGN</name>
<keyword evidence="1" id="KW-1133">Transmembrane helix</keyword>
<keyword evidence="1" id="KW-0812">Transmembrane</keyword>
<dbReference type="PANTHER" id="PTHR33133">
    <property type="entry name" value="OS08G0107100 PROTEIN-RELATED"/>
    <property type="match status" value="1"/>
</dbReference>
<gene>
    <name evidence="2" type="ORF">Sjap_010717</name>
</gene>
<evidence type="ECO:0000256" key="1">
    <source>
        <dbReference type="SAM" id="Phobius"/>
    </source>
</evidence>